<dbReference type="GO" id="GO:0000976">
    <property type="term" value="F:transcription cis-regulatory region binding"/>
    <property type="evidence" value="ECO:0007669"/>
    <property type="project" value="TreeGrafter"/>
</dbReference>
<gene>
    <name evidence="6" type="ORF">AVDCRST_MAG58-1860</name>
</gene>
<dbReference type="AlphaFoldDB" id="A0A6J4QXH3"/>
<dbReference type="PROSITE" id="PS50977">
    <property type="entry name" value="HTH_TETR_2"/>
    <property type="match status" value="1"/>
</dbReference>
<dbReference type="Gene3D" id="1.10.357.10">
    <property type="entry name" value="Tetracycline Repressor, domain 2"/>
    <property type="match status" value="1"/>
</dbReference>
<name>A0A6J4QXH3_9ACTN</name>
<evidence type="ECO:0000259" key="5">
    <source>
        <dbReference type="PROSITE" id="PS50977"/>
    </source>
</evidence>
<reference evidence="6" key="1">
    <citation type="submission" date="2020-02" db="EMBL/GenBank/DDBJ databases">
        <authorList>
            <person name="Meier V. D."/>
        </authorList>
    </citation>
    <scope>NUCLEOTIDE SEQUENCE</scope>
    <source>
        <strain evidence="6">AVDCRST_MAG58</strain>
    </source>
</reference>
<feature type="DNA-binding region" description="H-T-H motif" evidence="4">
    <location>
        <begin position="36"/>
        <end position="55"/>
    </location>
</feature>
<dbReference type="InterPro" id="IPR039536">
    <property type="entry name" value="TetR_C_Proteobacteria"/>
</dbReference>
<evidence type="ECO:0000313" key="6">
    <source>
        <dbReference type="EMBL" id="CAA9458219.1"/>
    </source>
</evidence>
<dbReference type="Pfam" id="PF14246">
    <property type="entry name" value="TetR_C_7"/>
    <property type="match status" value="1"/>
</dbReference>
<accession>A0A6J4QXH3</accession>
<dbReference type="InterPro" id="IPR050109">
    <property type="entry name" value="HTH-type_TetR-like_transc_reg"/>
</dbReference>
<dbReference type="PANTHER" id="PTHR30055:SF146">
    <property type="entry name" value="HTH-TYPE TRANSCRIPTIONAL DUAL REGULATOR CECR"/>
    <property type="match status" value="1"/>
</dbReference>
<evidence type="ECO:0000256" key="1">
    <source>
        <dbReference type="ARBA" id="ARBA00023015"/>
    </source>
</evidence>
<dbReference type="EMBL" id="CADCVF010000040">
    <property type="protein sequence ID" value="CAA9458219.1"/>
    <property type="molecule type" value="Genomic_DNA"/>
</dbReference>
<feature type="domain" description="HTH tetR-type" evidence="5">
    <location>
        <begin position="13"/>
        <end position="73"/>
    </location>
</feature>
<proteinExistence type="predicted"/>
<evidence type="ECO:0000256" key="4">
    <source>
        <dbReference type="PROSITE-ProRule" id="PRU00335"/>
    </source>
</evidence>
<organism evidence="6">
    <name type="scientific">uncultured Rubrobacteraceae bacterium</name>
    <dbReference type="NCBI Taxonomy" id="349277"/>
    <lineage>
        <taxon>Bacteria</taxon>
        <taxon>Bacillati</taxon>
        <taxon>Actinomycetota</taxon>
        <taxon>Rubrobacteria</taxon>
        <taxon>Rubrobacterales</taxon>
        <taxon>Rubrobacteraceae</taxon>
        <taxon>environmental samples</taxon>
    </lineage>
</organism>
<dbReference type="PRINTS" id="PR00455">
    <property type="entry name" value="HTHTETR"/>
</dbReference>
<keyword evidence="1" id="KW-0805">Transcription regulation</keyword>
<dbReference type="SUPFAM" id="SSF46689">
    <property type="entry name" value="Homeodomain-like"/>
    <property type="match status" value="1"/>
</dbReference>
<dbReference type="GO" id="GO:0003700">
    <property type="term" value="F:DNA-binding transcription factor activity"/>
    <property type="evidence" value="ECO:0007669"/>
    <property type="project" value="TreeGrafter"/>
</dbReference>
<keyword evidence="2 4" id="KW-0238">DNA-binding</keyword>
<dbReference type="SUPFAM" id="SSF48498">
    <property type="entry name" value="Tetracyclin repressor-like, C-terminal domain"/>
    <property type="match status" value="1"/>
</dbReference>
<dbReference type="Pfam" id="PF00440">
    <property type="entry name" value="TetR_N"/>
    <property type="match status" value="1"/>
</dbReference>
<dbReference type="InterPro" id="IPR001647">
    <property type="entry name" value="HTH_TetR"/>
</dbReference>
<evidence type="ECO:0000256" key="3">
    <source>
        <dbReference type="ARBA" id="ARBA00023163"/>
    </source>
</evidence>
<dbReference type="FunFam" id="1.10.10.60:FF:000141">
    <property type="entry name" value="TetR family transcriptional regulator"/>
    <property type="match status" value="1"/>
</dbReference>
<sequence length="211" mass="23632">MATTSEELGPRARAKRDQILAGARRVFLRDGFAAASTDTIAAEAKVSKRTLYVYYPSKEELFAGVMRYLTIENPQTRALESMEEMLPGSEEELRRDLLELARKIVATMMQPEYLALLRTTIADTHRFPQLGGLFRATVPERAMRSFAVFIEKSREREVVAPDVDGETAARMFIGPLLTYAVLDGLFAEGAPRPPAQEKIQDIVETYTKAIT</sequence>
<dbReference type="PANTHER" id="PTHR30055">
    <property type="entry name" value="HTH-TYPE TRANSCRIPTIONAL REGULATOR RUTR"/>
    <property type="match status" value="1"/>
</dbReference>
<protein>
    <recommendedName>
        <fullName evidence="5">HTH tetR-type domain-containing protein</fullName>
    </recommendedName>
</protein>
<evidence type="ECO:0000256" key="2">
    <source>
        <dbReference type="ARBA" id="ARBA00023125"/>
    </source>
</evidence>
<keyword evidence="3" id="KW-0804">Transcription</keyword>
<dbReference type="InterPro" id="IPR036271">
    <property type="entry name" value="Tet_transcr_reg_TetR-rel_C_sf"/>
</dbReference>
<dbReference type="GO" id="GO:0045892">
    <property type="term" value="P:negative regulation of DNA-templated transcription"/>
    <property type="evidence" value="ECO:0007669"/>
    <property type="project" value="UniProtKB-ARBA"/>
</dbReference>
<dbReference type="InterPro" id="IPR009057">
    <property type="entry name" value="Homeodomain-like_sf"/>
</dbReference>